<organism evidence="1 2">
    <name type="scientific">Knipowitschia caucasica</name>
    <name type="common">Caucasian dwarf goby</name>
    <name type="synonym">Pomatoschistus caucasicus</name>
    <dbReference type="NCBI Taxonomy" id="637954"/>
    <lineage>
        <taxon>Eukaryota</taxon>
        <taxon>Metazoa</taxon>
        <taxon>Chordata</taxon>
        <taxon>Craniata</taxon>
        <taxon>Vertebrata</taxon>
        <taxon>Euteleostomi</taxon>
        <taxon>Actinopterygii</taxon>
        <taxon>Neopterygii</taxon>
        <taxon>Teleostei</taxon>
        <taxon>Neoteleostei</taxon>
        <taxon>Acanthomorphata</taxon>
        <taxon>Gobiaria</taxon>
        <taxon>Gobiiformes</taxon>
        <taxon>Gobioidei</taxon>
        <taxon>Gobiidae</taxon>
        <taxon>Gobiinae</taxon>
        <taxon>Knipowitschia</taxon>
    </lineage>
</organism>
<reference evidence="1 2" key="1">
    <citation type="submission" date="2024-04" db="EMBL/GenBank/DDBJ databases">
        <authorList>
            <person name="Waldvogel A.-M."/>
            <person name="Schoenle A."/>
        </authorList>
    </citation>
    <scope>NUCLEOTIDE SEQUENCE [LARGE SCALE GENOMIC DNA]</scope>
</reference>
<evidence type="ECO:0000313" key="1">
    <source>
        <dbReference type="EMBL" id="CAL1602225.1"/>
    </source>
</evidence>
<accession>A0AAV2LIQ8</accession>
<protein>
    <submittedName>
        <fullName evidence="1">Uncharacterized protein</fullName>
    </submittedName>
</protein>
<proteinExistence type="predicted"/>
<dbReference type="EMBL" id="OZ035825">
    <property type="protein sequence ID" value="CAL1602225.1"/>
    <property type="molecule type" value="Genomic_DNA"/>
</dbReference>
<sequence>MKTGVSLIPLSESYLDCVGFRLQLHVFKGPSVHAPHTHGSAHRTGWRGGGAWPGLSEDVEITMNLSSALHAVHLSTRDLDSRNGAELKL</sequence>
<gene>
    <name evidence="1" type="ORF">KC01_LOCUS30028</name>
</gene>
<name>A0AAV2LIQ8_KNICA</name>
<dbReference type="AlphaFoldDB" id="A0AAV2LIQ8"/>
<dbReference type="Proteomes" id="UP001497482">
    <property type="component" value="Chromosome 3"/>
</dbReference>
<keyword evidence="2" id="KW-1185">Reference proteome</keyword>
<evidence type="ECO:0000313" key="2">
    <source>
        <dbReference type="Proteomes" id="UP001497482"/>
    </source>
</evidence>